<dbReference type="AlphaFoldDB" id="A0AAN2BJ14"/>
<gene>
    <name evidence="1" type="ORF">MARGE09_P0698</name>
</gene>
<evidence type="ECO:0000313" key="1">
    <source>
        <dbReference type="EMBL" id="BCD96498.1"/>
    </source>
</evidence>
<sequence>MSEEYFVLHECKFTDDKKRQIVFSKDANNGFENAWNLYIRRVANEKDLEENHYFESEGDIVWEATIEIIYCPFCGTKLEGASEFKGEASLFETVSSWYEAHV</sequence>
<dbReference type="EMBL" id="AP023086">
    <property type="protein sequence ID" value="BCD96498.1"/>
    <property type="molecule type" value="Genomic_DNA"/>
</dbReference>
<keyword evidence="2" id="KW-1185">Reference proteome</keyword>
<reference evidence="1 2" key="1">
    <citation type="journal article" date="2022" name="IScience">
        <title>An ultrasensitive nanofiber-based assay for enzymatic hydrolysis and deep-sea microbial degradation of cellulose.</title>
        <authorList>
            <person name="Tsudome M."/>
            <person name="Tachioka M."/>
            <person name="Miyazaki M."/>
            <person name="Uchimura K."/>
            <person name="Tsuda M."/>
            <person name="Takaki Y."/>
            <person name="Deguchi S."/>
        </authorList>
    </citation>
    <scope>NUCLEOTIDE SEQUENCE [LARGE SCALE GENOMIC DNA]</scope>
    <source>
        <strain evidence="1 2">GE09</strain>
    </source>
</reference>
<dbReference type="RefSeq" id="WP_236985994.1">
    <property type="nucleotide sequence ID" value="NZ_AP023086.1"/>
</dbReference>
<protein>
    <submittedName>
        <fullName evidence="1">Uncharacterized protein</fullName>
    </submittedName>
</protein>
<dbReference type="KEGG" id="marq:MARGE09_P0698"/>
<proteinExistence type="predicted"/>
<evidence type="ECO:0000313" key="2">
    <source>
        <dbReference type="Proteomes" id="UP001320119"/>
    </source>
</evidence>
<accession>A0AAN2BJ14</accession>
<dbReference type="Proteomes" id="UP001320119">
    <property type="component" value="Chromosome"/>
</dbReference>
<name>A0AAN2BJ14_9GAMM</name>
<organism evidence="1 2">
    <name type="scientific">Marinagarivorans cellulosilyticus</name>
    <dbReference type="NCBI Taxonomy" id="2721545"/>
    <lineage>
        <taxon>Bacteria</taxon>
        <taxon>Pseudomonadati</taxon>
        <taxon>Pseudomonadota</taxon>
        <taxon>Gammaproteobacteria</taxon>
        <taxon>Cellvibrionales</taxon>
        <taxon>Cellvibrionaceae</taxon>
        <taxon>Marinagarivorans</taxon>
    </lineage>
</organism>